<evidence type="ECO:0000313" key="3">
    <source>
        <dbReference type="Proteomes" id="UP000118435"/>
    </source>
</evidence>
<name>A0A0K1GZS8_9BETA</name>
<evidence type="ECO:0000313" key="2">
    <source>
        <dbReference type="EMBL" id="AKT72722.1"/>
    </source>
</evidence>
<keyword evidence="1" id="KW-0812">Transmembrane</keyword>
<proteinExistence type="predicted"/>
<reference evidence="2 3" key="1">
    <citation type="journal article" date="2016" name="BMC Genomics">
        <title>A novel strain of cynomolgus macaque cytomegalovirus: implications for host-virus co-evolution.</title>
        <authorList>
            <person name="Russell J.N."/>
            <person name="Marsh A.K."/>
            <person name="Willer D.O."/>
            <person name="Ambagala A.P."/>
            <person name="Dzamba M."/>
            <person name="Chan J.K."/>
            <person name="Pilon R."/>
            <person name="Fournier J."/>
            <person name="Brudno M."/>
            <person name="Antony J.M."/>
            <person name="Sandstrom P."/>
            <person name="Evans B.J."/>
            <person name="MacDonald K.S."/>
        </authorList>
    </citation>
    <scope>NUCLEOTIDE SEQUENCE [LARGE SCALE GENOMIC DNA]</scope>
    <source>
        <strain evidence="2">Mauritius</strain>
    </source>
</reference>
<protein>
    <submittedName>
        <fullName evidence="2">Protein US14</fullName>
    </submittedName>
</protein>
<feature type="transmembrane region" description="Helical" evidence="1">
    <location>
        <begin position="108"/>
        <end position="126"/>
    </location>
</feature>
<dbReference type="Proteomes" id="UP000118435">
    <property type="component" value="Segment"/>
</dbReference>
<keyword evidence="1" id="KW-1133">Transmembrane helix</keyword>
<gene>
    <name evidence="2" type="primary">CyUS14a</name>
</gene>
<dbReference type="EMBL" id="KP796148">
    <property type="protein sequence ID" value="AKT72722.1"/>
    <property type="molecule type" value="Genomic_DNA"/>
</dbReference>
<feature type="transmembrane region" description="Helical" evidence="1">
    <location>
        <begin position="79"/>
        <end position="96"/>
    </location>
</feature>
<feature type="transmembrane region" description="Helical" evidence="1">
    <location>
        <begin position="219"/>
        <end position="240"/>
    </location>
</feature>
<organism evidence="2 3">
    <name type="scientific">Cynomolgus macaque cytomegalovirus strain Mauritius</name>
    <dbReference type="NCBI Taxonomy" id="1690255"/>
    <lineage>
        <taxon>Viruses</taxon>
        <taxon>Duplodnaviria</taxon>
        <taxon>Heunggongvirae</taxon>
        <taxon>Peploviricota</taxon>
        <taxon>Herviviricetes</taxon>
        <taxon>Herpesvirales</taxon>
        <taxon>Orthoherpesviridae</taxon>
        <taxon>Betaherpesvirinae</taxon>
        <taxon>Cytomegalovirus</taxon>
        <taxon>Cytomegalovirus macacinebeta3</taxon>
    </lineage>
</organism>
<feature type="transmembrane region" description="Helical" evidence="1">
    <location>
        <begin position="37"/>
        <end position="59"/>
    </location>
</feature>
<sequence length="277" mass="31395">MPFAPRLQPFTVHRPPAPMIQLDLDERSSLSWLRQHLPLASVYLCLLFVIAVCICSYGAFKSQFHCMVFNTEICGVEPAFILIIVPVLLMFVWNMFDHRQDDMIHMGNGLLYIVVFACIGSTLISFCTDGITAGLSLLFTTTFFLTCSGLALWSSRPLPSKCRYIATLVSTFLLLLFYFGQLSHSVMRNGLSIILHGSMGIIIWENIYITKFNLTMKHVVSACIVYVDILIVMYYMYVYLLTPSLWTLDPHKMLTGVSQLWNGSFNRTFCSPSSVYG</sequence>
<keyword evidence="1" id="KW-0472">Membrane</keyword>
<accession>A0A0K1GZS8</accession>
<feature type="transmembrane region" description="Helical" evidence="1">
    <location>
        <begin position="164"/>
        <end position="180"/>
    </location>
</feature>
<feature type="transmembrane region" description="Helical" evidence="1">
    <location>
        <begin position="132"/>
        <end position="152"/>
    </location>
</feature>
<evidence type="ECO:0000256" key="1">
    <source>
        <dbReference type="SAM" id="Phobius"/>
    </source>
</evidence>